<dbReference type="InterPro" id="IPR050390">
    <property type="entry name" value="C5-Methyltransferase"/>
</dbReference>
<dbReference type="GO" id="GO:0003886">
    <property type="term" value="F:DNA (cytosine-5-)-methyltransferase activity"/>
    <property type="evidence" value="ECO:0007669"/>
    <property type="project" value="UniProtKB-EC"/>
</dbReference>
<evidence type="ECO:0000313" key="7">
    <source>
        <dbReference type="EMBL" id="GIF96591.1"/>
    </source>
</evidence>
<protein>
    <recommendedName>
        <fullName evidence="1">DNA (cytosine-5-)-methyltransferase</fullName>
        <ecNumber evidence="1">2.1.1.37</ecNumber>
    </recommendedName>
</protein>
<dbReference type="GO" id="GO:0009307">
    <property type="term" value="P:DNA restriction-modification system"/>
    <property type="evidence" value="ECO:0007669"/>
    <property type="project" value="UniProtKB-KW"/>
</dbReference>
<dbReference type="GO" id="GO:0044027">
    <property type="term" value="P:negative regulation of gene expression via chromosomal CpG island methylation"/>
    <property type="evidence" value="ECO:0007669"/>
    <property type="project" value="TreeGrafter"/>
</dbReference>
<dbReference type="PANTHER" id="PTHR10629">
    <property type="entry name" value="CYTOSINE-SPECIFIC METHYLTRANSFERASE"/>
    <property type="match status" value="1"/>
</dbReference>
<evidence type="ECO:0000256" key="5">
    <source>
        <dbReference type="ARBA" id="ARBA00022747"/>
    </source>
</evidence>
<dbReference type="InterPro" id="IPR029063">
    <property type="entry name" value="SAM-dependent_MTases_sf"/>
</dbReference>
<dbReference type="AlphaFoldDB" id="A0A8J3K4I9"/>
<dbReference type="PROSITE" id="PS51679">
    <property type="entry name" value="SAM_MT_C5"/>
    <property type="match status" value="1"/>
</dbReference>
<reference evidence="7 8" key="1">
    <citation type="submission" date="2021-01" db="EMBL/GenBank/DDBJ databases">
        <title>Whole genome shotgun sequence of Catellatospora citrea NBRC 14495.</title>
        <authorList>
            <person name="Komaki H."/>
            <person name="Tamura T."/>
        </authorList>
    </citation>
    <scope>NUCLEOTIDE SEQUENCE [LARGE SCALE GENOMIC DNA]</scope>
    <source>
        <strain evidence="7 8">NBRC 14495</strain>
    </source>
</reference>
<keyword evidence="8" id="KW-1185">Reference proteome</keyword>
<organism evidence="7 8">
    <name type="scientific">Catellatospora citrea</name>
    <dbReference type="NCBI Taxonomy" id="53366"/>
    <lineage>
        <taxon>Bacteria</taxon>
        <taxon>Bacillati</taxon>
        <taxon>Actinomycetota</taxon>
        <taxon>Actinomycetes</taxon>
        <taxon>Micromonosporales</taxon>
        <taxon>Micromonosporaceae</taxon>
        <taxon>Catellatospora</taxon>
    </lineage>
</organism>
<comment type="caution">
    <text evidence="7">The sequence shown here is derived from an EMBL/GenBank/DDBJ whole genome shotgun (WGS) entry which is preliminary data.</text>
</comment>
<evidence type="ECO:0000313" key="8">
    <source>
        <dbReference type="Proteomes" id="UP000659904"/>
    </source>
</evidence>
<keyword evidence="4 6" id="KW-0949">S-adenosyl-L-methionine</keyword>
<dbReference type="Gene3D" id="3.40.50.150">
    <property type="entry name" value="Vaccinia Virus protein VP39"/>
    <property type="match status" value="1"/>
</dbReference>
<gene>
    <name evidence="7" type="ORF">Cci01nite_16850</name>
</gene>
<keyword evidence="3 6" id="KW-0808">Transferase</keyword>
<evidence type="ECO:0000256" key="6">
    <source>
        <dbReference type="PROSITE-ProRule" id="PRU01016"/>
    </source>
</evidence>
<evidence type="ECO:0000256" key="4">
    <source>
        <dbReference type="ARBA" id="ARBA00022691"/>
    </source>
</evidence>
<comment type="similarity">
    <text evidence="6">Belongs to the class I-like SAM-binding methyltransferase superfamily. C5-methyltransferase family.</text>
</comment>
<dbReference type="SUPFAM" id="SSF53335">
    <property type="entry name" value="S-adenosyl-L-methionine-dependent methyltransferases"/>
    <property type="match status" value="1"/>
</dbReference>
<dbReference type="Gene3D" id="3.90.120.10">
    <property type="entry name" value="DNA Methylase, subunit A, domain 2"/>
    <property type="match status" value="1"/>
</dbReference>
<dbReference type="EC" id="2.1.1.37" evidence="1"/>
<dbReference type="Proteomes" id="UP000659904">
    <property type="component" value="Unassembled WGS sequence"/>
</dbReference>
<dbReference type="InterPro" id="IPR045920">
    <property type="entry name" value="DUF6339"/>
</dbReference>
<accession>A0A8J3K4I9</accession>
<dbReference type="PRINTS" id="PR00105">
    <property type="entry name" value="C5METTRFRASE"/>
</dbReference>
<dbReference type="GO" id="GO:0032259">
    <property type="term" value="P:methylation"/>
    <property type="evidence" value="ECO:0007669"/>
    <property type="project" value="UniProtKB-KW"/>
</dbReference>
<evidence type="ECO:0000256" key="3">
    <source>
        <dbReference type="ARBA" id="ARBA00022679"/>
    </source>
</evidence>
<dbReference type="InterPro" id="IPR001525">
    <property type="entry name" value="C5_MeTfrase"/>
</dbReference>
<dbReference type="GO" id="GO:0003677">
    <property type="term" value="F:DNA binding"/>
    <property type="evidence" value="ECO:0007669"/>
    <property type="project" value="TreeGrafter"/>
</dbReference>
<keyword evidence="2 6" id="KW-0489">Methyltransferase</keyword>
<sequence length="593" mass="64471">MSELWPHLPAAVGAVVYADLVAGGEPVARESHPDQTWSPIGGRVSGKQVRELIDAVSRLAEKYEYPEPAGRDARVAFDRDAAALVRHHLSLSWAEAGNRNLWSFLSLVALPHVTKWRFGLKNVERWIATDLTRHTWARLWWQAVVFAGHEHVLAALSESDLNALLERRSLGGDPRLVRETARAVTTLAAEPLRRAVIRDVTLRLNRHLAFLDVRAQSDEQVRELCTRLTAETLTRLGAGVQSDLRAVGSAAVRPRTPDPSAIGPAHGANARLRSLELCAGAGGSALGLEQAGFDPVMLIDNRAVACETLRLNRPHWDVRDVDLLDFAPAEYGYARGVDLLSAGLPRVQASATVNRTRGSDLELQLFEATVKMTGVVEPRALLIENMPDLVTKPDYAPIRTFVEEELSPLGYRCKWLVVNASDFGVPQDRRQGVLVALAGDAIDRFELHPDPSLPVQTVGSVLKDSMAAAGWPQAEEWAAQAQEFAPTLVGGSWERGGPDLGPTGSKNAWARIGVDGATVADEPPGPDFLWDRHLGRPGLIKLTVEQVALLQGFPPDWRIAGLKTARYRQIGHASPPPVARALGLAIRAALGEG</sequence>
<dbReference type="Pfam" id="PF19866">
    <property type="entry name" value="DUF6339"/>
    <property type="match status" value="1"/>
</dbReference>
<dbReference type="RefSeq" id="WP_203831725.1">
    <property type="nucleotide sequence ID" value="NZ_BONH01000005.1"/>
</dbReference>
<evidence type="ECO:0000256" key="1">
    <source>
        <dbReference type="ARBA" id="ARBA00011975"/>
    </source>
</evidence>
<evidence type="ECO:0000256" key="2">
    <source>
        <dbReference type="ARBA" id="ARBA00022603"/>
    </source>
</evidence>
<name>A0A8J3K4I9_9ACTN</name>
<dbReference type="PANTHER" id="PTHR10629:SF52">
    <property type="entry name" value="DNA (CYTOSINE-5)-METHYLTRANSFERASE 1"/>
    <property type="match status" value="1"/>
</dbReference>
<dbReference type="EMBL" id="BONH01000005">
    <property type="protein sequence ID" value="GIF96591.1"/>
    <property type="molecule type" value="Genomic_DNA"/>
</dbReference>
<proteinExistence type="inferred from homology"/>
<comment type="caution">
    <text evidence="6">Lacks conserved residue(s) required for the propagation of feature annotation.</text>
</comment>
<keyword evidence="5" id="KW-0680">Restriction system</keyword>
<dbReference type="Pfam" id="PF00145">
    <property type="entry name" value="DNA_methylase"/>
    <property type="match status" value="1"/>
</dbReference>